<dbReference type="InterPro" id="IPR052724">
    <property type="entry name" value="GT117_domain-containing"/>
</dbReference>
<dbReference type="PANTHER" id="PTHR16214:SF3">
    <property type="entry name" value="TRANSMEMBRANE PROTEIN 260"/>
    <property type="match status" value="1"/>
</dbReference>
<comment type="caution">
    <text evidence="2">The sequence shown here is derived from an EMBL/GenBank/DDBJ whole genome shotgun (WGS) entry which is preliminary data.</text>
</comment>
<name>A0A956SBR5_UNCEI</name>
<dbReference type="PANTHER" id="PTHR16214">
    <property type="entry name" value="TRANSMEMBRANE PROTEIN 260"/>
    <property type="match status" value="1"/>
</dbReference>
<evidence type="ECO:0000313" key="2">
    <source>
        <dbReference type="EMBL" id="MCA9754641.1"/>
    </source>
</evidence>
<dbReference type="Proteomes" id="UP000739538">
    <property type="component" value="Unassembled WGS sequence"/>
</dbReference>
<evidence type="ECO:0000313" key="3">
    <source>
        <dbReference type="Proteomes" id="UP000739538"/>
    </source>
</evidence>
<feature type="transmembrane region" description="Helical" evidence="1">
    <location>
        <begin position="243"/>
        <end position="263"/>
    </location>
</feature>
<keyword evidence="1" id="KW-1133">Transmembrane helix</keyword>
<dbReference type="EMBL" id="JAGQHS010000007">
    <property type="protein sequence ID" value="MCA9754641.1"/>
    <property type="molecule type" value="Genomic_DNA"/>
</dbReference>
<accession>A0A956SBR5</accession>
<dbReference type="Pfam" id="PF11028">
    <property type="entry name" value="TMEM260-like"/>
    <property type="match status" value="1"/>
</dbReference>
<organism evidence="2 3">
    <name type="scientific">Eiseniibacteriota bacterium</name>
    <dbReference type="NCBI Taxonomy" id="2212470"/>
    <lineage>
        <taxon>Bacteria</taxon>
        <taxon>Candidatus Eiseniibacteriota</taxon>
    </lineage>
</organism>
<keyword evidence="1" id="KW-0812">Transmembrane</keyword>
<feature type="transmembrane region" description="Helical" evidence="1">
    <location>
        <begin position="72"/>
        <end position="96"/>
    </location>
</feature>
<sequence>MQPWRRQRALDAASVGLPLLLLYLATLQRDVGIIDSGELAGVAARLGVAHPTGYPLYSLLGRVAAWMAPGGHLFACLSGLSALSVALAAFLLVGWVRELAPLDTLGTGRVGRPESGRRFDWIPRVGGLALGASAVAWSQAVTNEVYGLHLLVVVIVLRLATSLLVAVRREGTGINLAGPGREPPDRQWAGGRGSGPLRRFLLLAYVVGLSAGHHLSIVFLGPAVLFAVVVWLGSVPPRVRLSWIGLGTGFGLLGASCLAYLPIRSREQPLFDWGDPESLPRFWRHVTGAQYQVWQFQSSDRFAENAIGYVTQIPERIGWALLPLSLWGAVVLWKRDRRRFVFLALVALVAFIWASGYEIFDLEPYYLPVDVTLVVWATLGAMDIASRAWTRTKQAQWTRAARWGLGVLAAAWAVQVALRYPEVDRSNDHVVRYHVDSLLATVPEDAVLLSSFWDAVVSPLLYEQAVEGKRTDVSVVDTELLRRSWYYPQLSRWDPELLTPVRPLVDEFLDAVAPFESGGTFDSARLERAFRGIIEGLAQEHRPARPTAFTTEINPFFTRNSAPIPEGLVFVLRDDPASSPEIPPPQVDGLLAAGFRPSDRIHGVVVSVWARMFRARVRYLRQFGRDAEAGVWERELDKLRPYVTEDAPF</sequence>
<keyword evidence="1" id="KW-0472">Membrane</keyword>
<proteinExistence type="predicted"/>
<feature type="transmembrane region" description="Helical" evidence="1">
    <location>
        <begin position="121"/>
        <end position="140"/>
    </location>
</feature>
<gene>
    <name evidence="2" type="ORF">KDA27_02475</name>
</gene>
<evidence type="ECO:0000256" key="1">
    <source>
        <dbReference type="SAM" id="Phobius"/>
    </source>
</evidence>
<feature type="transmembrane region" description="Helical" evidence="1">
    <location>
        <begin position="340"/>
        <end position="360"/>
    </location>
</feature>
<feature type="transmembrane region" description="Helical" evidence="1">
    <location>
        <begin position="202"/>
        <end position="231"/>
    </location>
</feature>
<feature type="transmembrane region" description="Helical" evidence="1">
    <location>
        <begin position="146"/>
        <end position="167"/>
    </location>
</feature>
<reference evidence="2" key="1">
    <citation type="submission" date="2020-04" db="EMBL/GenBank/DDBJ databases">
        <authorList>
            <person name="Zhang T."/>
        </authorList>
    </citation>
    <scope>NUCLEOTIDE SEQUENCE</scope>
    <source>
        <strain evidence="2">HKST-UBA02</strain>
    </source>
</reference>
<dbReference type="InterPro" id="IPR021280">
    <property type="entry name" value="TMEM260-like"/>
</dbReference>
<reference evidence="2" key="2">
    <citation type="journal article" date="2021" name="Microbiome">
        <title>Successional dynamics and alternative stable states in a saline activated sludge microbial community over 9 years.</title>
        <authorList>
            <person name="Wang Y."/>
            <person name="Ye J."/>
            <person name="Ju F."/>
            <person name="Liu L."/>
            <person name="Boyd J.A."/>
            <person name="Deng Y."/>
            <person name="Parks D.H."/>
            <person name="Jiang X."/>
            <person name="Yin X."/>
            <person name="Woodcroft B.J."/>
            <person name="Tyson G.W."/>
            <person name="Hugenholtz P."/>
            <person name="Polz M.F."/>
            <person name="Zhang T."/>
        </authorList>
    </citation>
    <scope>NUCLEOTIDE SEQUENCE</scope>
    <source>
        <strain evidence="2">HKST-UBA02</strain>
    </source>
</reference>
<protein>
    <submittedName>
        <fullName evidence="2">DUF2723 domain-containing protein</fullName>
    </submittedName>
</protein>
<dbReference type="AlphaFoldDB" id="A0A956SBR5"/>